<comment type="subunit">
    <text evidence="8">Tetramer, composed of 2 regulatory (R) and 2 catalytic (C) subunits. In the presence of cAMP it dissociates into 2 active monomeric C subunits and an R dimer.</text>
</comment>
<organism evidence="12 13">
    <name type="scientific">Metschnikowia aff. pulcherrima</name>
    <dbReference type="NCBI Taxonomy" id="2163413"/>
    <lineage>
        <taxon>Eukaryota</taxon>
        <taxon>Fungi</taxon>
        <taxon>Dikarya</taxon>
        <taxon>Ascomycota</taxon>
        <taxon>Saccharomycotina</taxon>
        <taxon>Pichiomycetes</taxon>
        <taxon>Metschnikowiaceae</taxon>
        <taxon>Metschnikowia</taxon>
    </lineage>
</organism>
<dbReference type="CDD" id="cd12098">
    <property type="entry name" value="DD_R_ScPKA-like"/>
    <property type="match status" value="1"/>
</dbReference>
<gene>
    <name evidence="12" type="primary">MPUL0B00990</name>
    <name evidence="12" type="ORF">METSCH_B00990</name>
</gene>
<sequence>MSSYQFEELNQLQKEIVAKNPADVLQFSANFFNNKLALQRAHAWQSQLKAKAAGIELFPNVDSIATDHKGLSAVPNFRQPSFKSPFGDNDPHSDHSNDQHVGHPGKTDFEGGLFKSSFANTNEPTKQIKDEVDPSEPSSRESSESKPIHKLPRTFNANRRVSVSAEAMNPDEFKSDSWKPPVNDLTAEQRNELGKTLSLNFLFQQLDSSAKSTVLSALIKKSFPKGTEIITQGDVGDYFYIIESGVVDFYVNGSKVNTSGDGSSFGELALMYNSPRAATAIAASDVACWALDRATFRRILLEGTFNRRIMYEDFLKDVKVLLGLTSQERSKLASALSTEIYEAGEKIVTEGEVGDKFYLIEAGTCVISKEGEGVIGKIGQGNYFGEVALLNDLPRQATVTASEKVIVATLGKSGFTRLLGPALEVLRKHDPTAHQ</sequence>
<evidence type="ECO:0000256" key="5">
    <source>
        <dbReference type="ARBA" id="ARBA00022737"/>
    </source>
</evidence>
<dbReference type="GO" id="GO:0004862">
    <property type="term" value="F:cAMP-dependent protein kinase inhibitor activity"/>
    <property type="evidence" value="ECO:0007669"/>
    <property type="project" value="TreeGrafter"/>
</dbReference>
<dbReference type="InterPro" id="IPR000595">
    <property type="entry name" value="cNMP-bd_dom"/>
</dbReference>
<dbReference type="Gene3D" id="2.60.120.10">
    <property type="entry name" value="Jelly Rolls"/>
    <property type="match status" value="2"/>
</dbReference>
<evidence type="ECO:0000256" key="2">
    <source>
        <dbReference type="ARBA" id="ARBA00020355"/>
    </source>
</evidence>
<dbReference type="Pfam" id="PF02197">
    <property type="entry name" value="RIIa"/>
    <property type="match status" value="1"/>
</dbReference>
<comment type="similarity">
    <text evidence="1 8">Belongs to the cAMP-dependent kinase regulatory chain family.</text>
</comment>
<dbReference type="GO" id="GO:0005634">
    <property type="term" value="C:nucleus"/>
    <property type="evidence" value="ECO:0007669"/>
    <property type="project" value="TreeGrafter"/>
</dbReference>
<dbReference type="Proteomes" id="UP000292447">
    <property type="component" value="Chromosome II"/>
</dbReference>
<dbReference type="EMBL" id="CP034457">
    <property type="protein sequence ID" value="QBM86908.1"/>
    <property type="molecule type" value="Genomic_DNA"/>
</dbReference>
<keyword evidence="12" id="KW-0418">Kinase</keyword>
<feature type="domain" description="Cyclic nucleotide-binding" evidence="11">
    <location>
        <begin position="202"/>
        <end position="317"/>
    </location>
</feature>
<dbReference type="STRING" id="2163413.A0A4P6XLQ2"/>
<dbReference type="GO" id="GO:0005829">
    <property type="term" value="C:cytosol"/>
    <property type="evidence" value="ECO:0007669"/>
    <property type="project" value="TreeGrafter"/>
</dbReference>
<keyword evidence="6 8" id="KW-0547">Nucleotide-binding</keyword>
<dbReference type="PANTHER" id="PTHR11635">
    <property type="entry name" value="CAMP-DEPENDENT PROTEIN KINASE REGULATORY CHAIN"/>
    <property type="match status" value="1"/>
</dbReference>
<feature type="compositionally biased region" description="Basic and acidic residues" evidence="10">
    <location>
        <begin position="126"/>
        <end position="147"/>
    </location>
</feature>
<dbReference type="InterPro" id="IPR018488">
    <property type="entry name" value="cNMP-bd_CS"/>
</dbReference>
<feature type="binding site" evidence="9">
    <location>
        <position position="276"/>
    </location>
    <ligand>
        <name>3',5'-cyclic AMP</name>
        <dbReference type="ChEBI" id="CHEBI:58165"/>
        <label>1</label>
    </ligand>
</feature>
<evidence type="ECO:0000256" key="4">
    <source>
        <dbReference type="ARBA" id="ARBA00022566"/>
    </source>
</evidence>
<evidence type="ECO:0000256" key="3">
    <source>
        <dbReference type="ARBA" id="ARBA00022553"/>
    </source>
</evidence>
<dbReference type="SMART" id="SM00394">
    <property type="entry name" value="RIIa"/>
    <property type="match status" value="1"/>
</dbReference>
<keyword evidence="7 8" id="KW-0114">cAMP</keyword>
<dbReference type="AlphaFoldDB" id="A0A4P6XLQ2"/>
<dbReference type="FunFam" id="2.60.120.10:FF:000039">
    <property type="entry name" value="cAMP-dependent protein kinase regulatory subunit"/>
    <property type="match status" value="1"/>
</dbReference>
<dbReference type="InterPro" id="IPR003117">
    <property type="entry name" value="cAMP_dep_PK_reg_su_I/II_a/b"/>
</dbReference>
<feature type="compositionally biased region" description="Basic and acidic residues" evidence="10">
    <location>
        <begin position="89"/>
        <end position="109"/>
    </location>
</feature>
<keyword evidence="5" id="KW-0677">Repeat</keyword>
<dbReference type="PROSITE" id="PS00888">
    <property type="entry name" value="CNMP_BINDING_1"/>
    <property type="match status" value="2"/>
</dbReference>
<evidence type="ECO:0000313" key="13">
    <source>
        <dbReference type="Proteomes" id="UP000292447"/>
    </source>
</evidence>
<feature type="region of interest" description="Disordered" evidence="10">
    <location>
        <begin position="75"/>
        <end position="159"/>
    </location>
</feature>
<dbReference type="SMART" id="SM00100">
    <property type="entry name" value="cNMP"/>
    <property type="match status" value="2"/>
</dbReference>
<evidence type="ECO:0000256" key="7">
    <source>
        <dbReference type="ARBA" id="ARBA00023149"/>
    </source>
</evidence>
<keyword evidence="4 8" id="KW-0116">cAMP-binding</keyword>
<dbReference type="InterPro" id="IPR050503">
    <property type="entry name" value="cAMP-dep_PK_reg_su-like"/>
</dbReference>
<name>A0A4P6XLQ2_9ASCO</name>
<dbReference type="PIRSF" id="PIRSF000548">
    <property type="entry name" value="PK_regulatory"/>
    <property type="match status" value="1"/>
</dbReference>
<dbReference type="InterPro" id="IPR014710">
    <property type="entry name" value="RmlC-like_jellyroll"/>
</dbReference>
<feature type="binding site" evidence="9">
    <location>
        <position position="386"/>
    </location>
    <ligand>
        <name>3',5'-cyclic AMP</name>
        <dbReference type="ChEBI" id="CHEBI:58165"/>
        <label>2</label>
    </ligand>
</feature>
<keyword evidence="12" id="KW-0808">Transferase</keyword>
<dbReference type="InterPro" id="IPR012198">
    <property type="entry name" value="cAMP_dep_PK_reg_su"/>
</dbReference>
<dbReference type="PROSITE" id="PS50042">
    <property type="entry name" value="CNMP_BINDING_3"/>
    <property type="match status" value="2"/>
</dbReference>
<dbReference type="Pfam" id="PF00027">
    <property type="entry name" value="cNMP_binding"/>
    <property type="match status" value="2"/>
</dbReference>
<dbReference type="GO" id="GO:0034236">
    <property type="term" value="F:protein kinase A catalytic subunit binding"/>
    <property type="evidence" value="ECO:0007669"/>
    <property type="project" value="TreeGrafter"/>
</dbReference>
<evidence type="ECO:0000313" key="12">
    <source>
        <dbReference type="EMBL" id="QBM86908.1"/>
    </source>
</evidence>
<evidence type="ECO:0000256" key="10">
    <source>
        <dbReference type="SAM" id="MobiDB-lite"/>
    </source>
</evidence>
<feature type="binding site" evidence="9">
    <location>
        <position position="267"/>
    </location>
    <ligand>
        <name>3',5'-cyclic AMP</name>
        <dbReference type="ChEBI" id="CHEBI:58165"/>
        <label>1</label>
    </ligand>
</feature>
<feature type="domain" description="Cyclic nucleotide-binding" evidence="11">
    <location>
        <begin position="320"/>
        <end position="435"/>
    </location>
</feature>
<evidence type="ECO:0000256" key="6">
    <source>
        <dbReference type="ARBA" id="ARBA00022741"/>
    </source>
</evidence>
<dbReference type="PRINTS" id="PR00103">
    <property type="entry name" value="CAMPKINASE"/>
</dbReference>
<dbReference type="GO" id="GO:0016301">
    <property type="term" value="F:kinase activity"/>
    <property type="evidence" value="ECO:0007669"/>
    <property type="project" value="UniProtKB-KW"/>
</dbReference>
<feature type="binding site" evidence="9">
    <location>
        <position position="395"/>
    </location>
    <ligand>
        <name>3',5'-cyclic AMP</name>
        <dbReference type="ChEBI" id="CHEBI:58165"/>
        <label>2</label>
    </ligand>
</feature>
<dbReference type="PANTHER" id="PTHR11635:SF152">
    <property type="entry name" value="CAMP-DEPENDENT PROTEIN KINASE TYPE I REGULATORY SUBUNIT-RELATED"/>
    <property type="match status" value="1"/>
</dbReference>
<evidence type="ECO:0000256" key="9">
    <source>
        <dbReference type="PIRSR" id="PIRSR000548-1"/>
    </source>
</evidence>
<dbReference type="CDD" id="cd00038">
    <property type="entry name" value="CAP_ED"/>
    <property type="match status" value="2"/>
</dbReference>
<keyword evidence="3" id="KW-0597">Phosphoprotein</keyword>
<dbReference type="GO" id="GO:0033554">
    <property type="term" value="P:cellular response to stress"/>
    <property type="evidence" value="ECO:0007669"/>
    <property type="project" value="UniProtKB-ARBA"/>
</dbReference>
<accession>A0A4P6XLQ2</accession>
<dbReference type="InterPro" id="IPR018490">
    <property type="entry name" value="cNMP-bd_dom_sf"/>
</dbReference>
<evidence type="ECO:0000256" key="1">
    <source>
        <dbReference type="ARBA" id="ARBA00005753"/>
    </source>
</evidence>
<dbReference type="SUPFAM" id="SSF51206">
    <property type="entry name" value="cAMP-binding domain-like"/>
    <property type="match status" value="2"/>
</dbReference>
<keyword evidence="13" id="KW-1185">Reference proteome</keyword>
<dbReference type="PROSITE" id="PS00889">
    <property type="entry name" value="CNMP_BINDING_2"/>
    <property type="match status" value="2"/>
</dbReference>
<protein>
    <recommendedName>
        <fullName evidence="2 8">cAMP-dependent protein kinase regulatory subunit</fullName>
    </recommendedName>
</protein>
<evidence type="ECO:0000256" key="8">
    <source>
        <dbReference type="PIRNR" id="PIRNR000548"/>
    </source>
</evidence>
<dbReference type="GO" id="GO:0030552">
    <property type="term" value="F:cAMP binding"/>
    <property type="evidence" value="ECO:0007669"/>
    <property type="project" value="UniProtKB-KW"/>
</dbReference>
<evidence type="ECO:0000259" key="11">
    <source>
        <dbReference type="PROSITE" id="PS50042"/>
    </source>
</evidence>
<proteinExistence type="inferred from homology"/>
<dbReference type="GO" id="GO:0005952">
    <property type="term" value="C:cAMP-dependent protein kinase complex"/>
    <property type="evidence" value="ECO:0007669"/>
    <property type="project" value="InterPro"/>
</dbReference>
<reference evidence="13" key="1">
    <citation type="submission" date="2019-03" db="EMBL/GenBank/DDBJ databases">
        <title>Snf2 controls pulcherriminic acid biosynthesis and connects pigmentation and antifungal activity of the yeast Metschnikowia pulcherrima.</title>
        <authorList>
            <person name="Gore-Lloyd D."/>
            <person name="Sumann I."/>
            <person name="Brachmann A.O."/>
            <person name="Schneeberger K."/>
            <person name="Ortiz-Merino R.A."/>
            <person name="Moreno-Beltran M."/>
            <person name="Schlaefli M."/>
            <person name="Kirner P."/>
            <person name="Santos Kron A."/>
            <person name="Wolfe K.H."/>
            <person name="Piel J."/>
            <person name="Ahrens C.H."/>
            <person name="Henk D."/>
            <person name="Freimoser F.M."/>
        </authorList>
    </citation>
    <scope>NUCLEOTIDE SEQUENCE [LARGE SCALE GENOMIC DNA]</scope>
    <source>
        <strain evidence="13">APC 1.2</strain>
    </source>
</reference>